<evidence type="ECO:0008006" key="5">
    <source>
        <dbReference type="Google" id="ProtNLM"/>
    </source>
</evidence>
<gene>
    <name evidence="3" type="ORF">WHH00_12525</name>
</gene>
<reference evidence="3 4" key="1">
    <citation type="submission" date="2024-03" db="EMBL/GenBank/DDBJ databases">
        <title>Rhodococcus navarretei sp. nov. and Pseudarthrobacter quantumdoti sp. nov., two new species with the ability to biosynthesize Quantum Dots isolated from soil samples at Union Glacier, Antarctica.</title>
        <authorList>
            <person name="Vargas M."/>
        </authorList>
    </citation>
    <scope>NUCLEOTIDE SEQUENCE [LARGE SCALE GENOMIC DNA]</scope>
    <source>
        <strain evidence="3 4">RC-2-3</strain>
    </source>
</reference>
<accession>A0ABZ2R4J8</accession>
<dbReference type="EMBL" id="CP148033">
    <property type="protein sequence ID" value="WXK91909.1"/>
    <property type="molecule type" value="Genomic_DNA"/>
</dbReference>
<evidence type="ECO:0000256" key="1">
    <source>
        <dbReference type="SAM" id="MobiDB-lite"/>
    </source>
</evidence>
<keyword evidence="2" id="KW-1133">Transmembrane helix</keyword>
<evidence type="ECO:0000313" key="4">
    <source>
        <dbReference type="Proteomes" id="UP001623384"/>
    </source>
</evidence>
<evidence type="ECO:0000313" key="3">
    <source>
        <dbReference type="EMBL" id="WXK91909.1"/>
    </source>
</evidence>
<keyword evidence="4" id="KW-1185">Reference proteome</keyword>
<keyword evidence="2" id="KW-0812">Transmembrane</keyword>
<name>A0ABZ2R4J8_9MICC</name>
<proteinExistence type="predicted"/>
<sequence>MSEEPYDVAREPSPSDPGGGLQQPEKSGSIGAGVAFGVLALWAVYVGAGVGQGPYASSGRFPALSTPFIPIAVYMAVAIVLSIVRRTSRFGAGMLIGMGAFILLDGLCLGILARGGA</sequence>
<feature type="transmembrane region" description="Helical" evidence="2">
    <location>
        <begin position="63"/>
        <end position="84"/>
    </location>
</feature>
<dbReference type="Proteomes" id="UP001623384">
    <property type="component" value="Chromosome"/>
</dbReference>
<organism evidence="3 4">
    <name type="scientific">Pseudarthrobacter quantipunctorum</name>
    <dbReference type="NCBI Taxonomy" id="3128980"/>
    <lineage>
        <taxon>Bacteria</taxon>
        <taxon>Bacillati</taxon>
        <taxon>Actinomycetota</taxon>
        <taxon>Actinomycetes</taxon>
        <taxon>Micrococcales</taxon>
        <taxon>Micrococcaceae</taxon>
        <taxon>Pseudarthrobacter</taxon>
    </lineage>
</organism>
<dbReference type="RefSeq" id="WP_406633200.1">
    <property type="nucleotide sequence ID" value="NZ_CP148033.1"/>
</dbReference>
<evidence type="ECO:0000256" key="2">
    <source>
        <dbReference type="SAM" id="Phobius"/>
    </source>
</evidence>
<feature type="transmembrane region" description="Helical" evidence="2">
    <location>
        <begin position="90"/>
        <end position="113"/>
    </location>
</feature>
<feature type="region of interest" description="Disordered" evidence="1">
    <location>
        <begin position="1"/>
        <end position="26"/>
    </location>
</feature>
<feature type="transmembrane region" description="Helical" evidence="2">
    <location>
        <begin position="30"/>
        <end position="51"/>
    </location>
</feature>
<keyword evidence="2" id="KW-0472">Membrane</keyword>
<protein>
    <recommendedName>
        <fullName evidence="5">Tripartite tricarboxylate transporter TctB family protein</fullName>
    </recommendedName>
</protein>